<dbReference type="GO" id="GO:0009904">
    <property type="term" value="P:chloroplast accumulation movement"/>
    <property type="evidence" value="ECO:0007669"/>
    <property type="project" value="TreeGrafter"/>
</dbReference>
<dbReference type="Proteomes" id="UP001497516">
    <property type="component" value="Chromosome 5"/>
</dbReference>
<feature type="region of interest" description="Disordered" evidence="4">
    <location>
        <begin position="313"/>
        <end position="346"/>
    </location>
</feature>
<feature type="region of interest" description="Disordered" evidence="4">
    <location>
        <begin position="127"/>
        <end position="169"/>
    </location>
</feature>
<feature type="coiled-coil region" evidence="3">
    <location>
        <begin position="211"/>
        <end position="238"/>
    </location>
</feature>
<name>A0AAV2EXI1_9ROSI</name>
<feature type="region of interest" description="Disordered" evidence="4">
    <location>
        <begin position="1"/>
        <end position="50"/>
    </location>
</feature>
<feature type="compositionally biased region" description="Basic and acidic residues" evidence="4">
    <location>
        <begin position="1"/>
        <end position="11"/>
    </location>
</feature>
<feature type="compositionally biased region" description="Low complexity" evidence="4">
    <location>
        <begin position="18"/>
        <end position="29"/>
    </location>
</feature>
<feature type="compositionally biased region" description="Basic and acidic residues" evidence="4">
    <location>
        <begin position="578"/>
        <end position="603"/>
    </location>
</feature>
<feature type="region of interest" description="Disordered" evidence="4">
    <location>
        <begin position="62"/>
        <end position="91"/>
    </location>
</feature>
<evidence type="ECO:0000256" key="3">
    <source>
        <dbReference type="SAM" id="Coils"/>
    </source>
</evidence>
<gene>
    <name evidence="5" type="ORF">LTRI10_LOCUS31440</name>
</gene>
<dbReference type="GO" id="GO:0005829">
    <property type="term" value="C:cytosol"/>
    <property type="evidence" value="ECO:0007669"/>
    <property type="project" value="TreeGrafter"/>
</dbReference>
<feature type="compositionally biased region" description="Polar residues" evidence="4">
    <location>
        <begin position="66"/>
        <end position="85"/>
    </location>
</feature>
<dbReference type="EMBL" id="OZ034818">
    <property type="protein sequence ID" value="CAL1390676.1"/>
    <property type="molecule type" value="Genomic_DNA"/>
</dbReference>
<dbReference type="PANTHER" id="PTHR32054">
    <property type="entry name" value="HEAVY CHAIN, PUTATIVE, EXPRESSED-RELATED-RELATED"/>
    <property type="match status" value="1"/>
</dbReference>
<accession>A0AAV2EXI1</accession>
<proteinExistence type="inferred from homology"/>
<reference evidence="5 6" key="1">
    <citation type="submission" date="2024-04" db="EMBL/GenBank/DDBJ databases">
        <authorList>
            <person name="Fracassetti M."/>
        </authorList>
    </citation>
    <scope>NUCLEOTIDE SEQUENCE [LARGE SCALE GENOMIC DNA]</scope>
</reference>
<dbReference type="Pfam" id="PF05701">
    <property type="entry name" value="WEMBL"/>
    <property type="match status" value="1"/>
</dbReference>
<comment type="similarity">
    <text evidence="1">Belongs to the WEB family.</text>
</comment>
<evidence type="ECO:0000256" key="1">
    <source>
        <dbReference type="ARBA" id="ARBA00005485"/>
    </source>
</evidence>
<keyword evidence="2 3" id="KW-0175">Coiled coil</keyword>
<organism evidence="5 6">
    <name type="scientific">Linum trigynum</name>
    <dbReference type="NCBI Taxonomy" id="586398"/>
    <lineage>
        <taxon>Eukaryota</taxon>
        <taxon>Viridiplantae</taxon>
        <taxon>Streptophyta</taxon>
        <taxon>Embryophyta</taxon>
        <taxon>Tracheophyta</taxon>
        <taxon>Spermatophyta</taxon>
        <taxon>Magnoliopsida</taxon>
        <taxon>eudicotyledons</taxon>
        <taxon>Gunneridae</taxon>
        <taxon>Pentapetalae</taxon>
        <taxon>rosids</taxon>
        <taxon>fabids</taxon>
        <taxon>Malpighiales</taxon>
        <taxon>Linaceae</taxon>
        <taxon>Linum</taxon>
    </lineage>
</organism>
<dbReference type="AlphaFoldDB" id="A0AAV2EXI1"/>
<evidence type="ECO:0008006" key="7">
    <source>
        <dbReference type="Google" id="ProtNLM"/>
    </source>
</evidence>
<sequence>MSAEAPRDSPHLHPRSYSLPSSARNSAAPARRHQSGEMMAARASDDQKRMGTVKAAINMFGERLSDGTTTKKSQLGNYTESPSRTTELHMAKRDIARYRERRRTAESVKTQADNELSQAKRAVKDLASQIEESNAKVISRNKGMEEAPKPPPAHSSPVEGEAESSGRKSDRYLEVMKELEFVKQELSKLKLGMASVLQEKAQAENVAASSQSKQQAEAEVLRKEIDEANEEQVLVELATIEALKEKEEIEAGREKESAEFSSAVEEKRKKIDEVNGEIDSSRELESKLAVTLYDASVLQTELKLAKELEEKTKQKKKQMQQGSDGLRSSISFSRRGVEEGNGDSSSLLKSITDELEAAKKELATVKEEGFQFMASMDIIRNELNHVRDEAARLQKQEEKADATVLNLNSKLLRGKSKLEAAISSEEKAKSIVANLNLTLEQLKTEAEVAKKEKELIGDEAASIKAEIRKTEADIDLTEGKLEVAMEELETIKASEAVALKNLQDLIENAVRARALASLEGSSTINLSRFEYEYLTGRAAKAEDIADKKVAAAQAWIEALKASEKEILMKVEMAHRELRETRVEEEREELRAERAIPAEEEAKNRNQYHRQSNGNAAGRKKSMSETPRRAARASSSGSLTPSRRLKLRTAEFTPSRGATRSVSVPMKKRKSSIPNLSSMLKRQEAH</sequence>
<feature type="coiled-coil region" evidence="3">
    <location>
        <begin position="348"/>
        <end position="519"/>
    </location>
</feature>
<protein>
    <recommendedName>
        <fullName evidence="7">Protein PLASTID MOVEMENT IMPAIRED 2</fullName>
    </recommendedName>
</protein>
<evidence type="ECO:0000313" key="6">
    <source>
        <dbReference type="Proteomes" id="UP001497516"/>
    </source>
</evidence>
<keyword evidence="6" id="KW-1185">Reference proteome</keyword>
<evidence type="ECO:0000313" key="5">
    <source>
        <dbReference type="EMBL" id="CAL1390676.1"/>
    </source>
</evidence>
<dbReference type="GO" id="GO:0009903">
    <property type="term" value="P:chloroplast avoidance movement"/>
    <property type="evidence" value="ECO:0007669"/>
    <property type="project" value="TreeGrafter"/>
</dbReference>
<dbReference type="InterPro" id="IPR008545">
    <property type="entry name" value="Web"/>
</dbReference>
<evidence type="ECO:0000256" key="4">
    <source>
        <dbReference type="SAM" id="MobiDB-lite"/>
    </source>
</evidence>
<feature type="region of interest" description="Disordered" evidence="4">
    <location>
        <begin position="578"/>
        <end position="685"/>
    </location>
</feature>
<dbReference type="PANTHER" id="PTHR32054:SF2">
    <property type="entry name" value="PROTEIN PLASTID MOVEMENT IMPAIRED 2"/>
    <property type="match status" value="1"/>
</dbReference>
<evidence type="ECO:0000256" key="2">
    <source>
        <dbReference type="ARBA" id="ARBA00023054"/>
    </source>
</evidence>
<feature type="compositionally biased region" description="Polar residues" evidence="4">
    <location>
        <begin position="322"/>
        <end position="332"/>
    </location>
</feature>